<evidence type="ECO:0000256" key="1">
    <source>
        <dbReference type="ARBA" id="ARBA00007447"/>
    </source>
</evidence>
<dbReference type="AlphaFoldDB" id="A0A2U1IY38"/>
<dbReference type="PANTHER" id="PTHR47966">
    <property type="entry name" value="BETA-SITE APP-CLEAVING ENZYME, ISOFORM A-RELATED"/>
    <property type="match status" value="1"/>
</dbReference>
<dbReference type="InterPro" id="IPR001461">
    <property type="entry name" value="Aspartic_peptidase_A1"/>
</dbReference>
<keyword evidence="4" id="KW-1185">Reference proteome</keyword>
<feature type="domain" description="Peptidase A1" evidence="2">
    <location>
        <begin position="50"/>
        <end position="346"/>
    </location>
</feature>
<proteinExistence type="inferred from homology"/>
<dbReference type="Gene3D" id="2.40.70.10">
    <property type="entry name" value="Acid Proteases"/>
    <property type="match status" value="2"/>
</dbReference>
<dbReference type="InterPro" id="IPR034164">
    <property type="entry name" value="Pepsin-like_dom"/>
</dbReference>
<evidence type="ECO:0000313" key="4">
    <source>
        <dbReference type="Proteomes" id="UP000245591"/>
    </source>
</evidence>
<evidence type="ECO:0000259" key="2">
    <source>
        <dbReference type="PROSITE" id="PS51767"/>
    </source>
</evidence>
<evidence type="ECO:0000313" key="3">
    <source>
        <dbReference type="EMBL" id="PVZ97642.1"/>
    </source>
</evidence>
<comment type="similarity">
    <text evidence="1">Belongs to the peptidase A1 family.</text>
</comment>
<dbReference type="InterPro" id="IPR033121">
    <property type="entry name" value="PEPTIDASE_A1"/>
</dbReference>
<dbReference type="InterPro" id="IPR021109">
    <property type="entry name" value="Peptidase_aspartic_dom_sf"/>
</dbReference>
<sequence>MNLGIAAPSQNMVALEGKNKISNEFLKRTDDEDQKNGGIDIDMINGDKGYYVELGVGTPPQYLRFHIDINNDYSWIVSNECRNCFFDQQSRRTFNGANSESREVGNGFVLRKPGSFLGGNLSKDVVRLNPENSENVEFVEIDLSSIPLDPNIIYDGLIGIGYPKADSSEQRGYNGALIEKYLKNKILSINLKPGVEKFSLGYQNKQKTTRETIWISPTKQNPFKFDSDIVTIGQNEFRFQQKVIVNPKYQKIYLPSEQFDFIKNSIQDSENCKDINSLPTLTISVGDKFLTLEPKDYITFKDGICESDIEEIDSEIFCPENIVLGQSFLQKYVVTLDYGNHKIGFTE</sequence>
<dbReference type="Proteomes" id="UP000245591">
    <property type="component" value="Unassembled WGS sequence"/>
</dbReference>
<dbReference type="Pfam" id="PF00026">
    <property type="entry name" value="Asp"/>
    <property type="match status" value="1"/>
</dbReference>
<name>A0A2U1IY38_SMIAN</name>
<dbReference type="CDD" id="cd05471">
    <property type="entry name" value="pepsin_like"/>
    <property type="match status" value="1"/>
</dbReference>
<reference evidence="3 4" key="1">
    <citation type="journal article" date="2018" name="MBio">
        <title>Comparative Genomics Reveals the Core Gene Toolbox for the Fungus-Insect Symbiosis.</title>
        <authorList>
            <person name="Wang Y."/>
            <person name="Stata M."/>
            <person name="Wang W."/>
            <person name="Stajich J.E."/>
            <person name="White M.M."/>
            <person name="Moncalvo J.M."/>
        </authorList>
    </citation>
    <scope>NUCLEOTIDE SEQUENCE [LARGE SCALE GENOMIC DNA]</scope>
    <source>
        <strain evidence="3 4">AUS-126-30</strain>
    </source>
</reference>
<comment type="caution">
    <text evidence="3">The sequence shown here is derived from an EMBL/GenBank/DDBJ whole genome shotgun (WGS) entry which is preliminary data.</text>
</comment>
<dbReference type="GO" id="GO:0006508">
    <property type="term" value="P:proteolysis"/>
    <property type="evidence" value="ECO:0007669"/>
    <property type="project" value="InterPro"/>
</dbReference>
<dbReference type="PANTHER" id="PTHR47966:SF51">
    <property type="entry name" value="BETA-SITE APP-CLEAVING ENZYME, ISOFORM A-RELATED"/>
    <property type="match status" value="1"/>
</dbReference>
<protein>
    <recommendedName>
        <fullName evidence="2">Peptidase A1 domain-containing protein</fullName>
    </recommendedName>
</protein>
<dbReference type="PROSITE" id="PS51767">
    <property type="entry name" value="PEPTIDASE_A1"/>
    <property type="match status" value="1"/>
</dbReference>
<dbReference type="SUPFAM" id="SSF50630">
    <property type="entry name" value="Acid proteases"/>
    <property type="match status" value="1"/>
</dbReference>
<accession>A0A2U1IY38</accession>
<dbReference type="GO" id="GO:0004190">
    <property type="term" value="F:aspartic-type endopeptidase activity"/>
    <property type="evidence" value="ECO:0007669"/>
    <property type="project" value="InterPro"/>
</dbReference>
<dbReference type="EMBL" id="MBFU01000769">
    <property type="protein sequence ID" value="PVZ97642.1"/>
    <property type="molecule type" value="Genomic_DNA"/>
</dbReference>
<organism evidence="3 4">
    <name type="scientific">Smittium angustum</name>
    <dbReference type="NCBI Taxonomy" id="133377"/>
    <lineage>
        <taxon>Eukaryota</taxon>
        <taxon>Fungi</taxon>
        <taxon>Fungi incertae sedis</taxon>
        <taxon>Zoopagomycota</taxon>
        <taxon>Kickxellomycotina</taxon>
        <taxon>Harpellomycetes</taxon>
        <taxon>Harpellales</taxon>
        <taxon>Legeriomycetaceae</taxon>
        <taxon>Smittium</taxon>
    </lineage>
</organism>
<gene>
    <name evidence="3" type="ORF">BB558_006392</name>
</gene>